<accession>A0A453DPD6</accession>
<proteinExistence type="predicted"/>
<sequence>KGKCSGTGEWLAPWEREGVRGGGRSRSPPPPPELRRGVWWGGRRRRQGTGVKQLFFYSSV</sequence>
<evidence type="ECO:0000313" key="2">
    <source>
        <dbReference type="EnsemblPlants" id="AET3Gv20026000.1"/>
    </source>
</evidence>
<evidence type="ECO:0000313" key="3">
    <source>
        <dbReference type="Proteomes" id="UP000015105"/>
    </source>
</evidence>
<feature type="region of interest" description="Disordered" evidence="1">
    <location>
        <begin position="1"/>
        <end position="41"/>
    </location>
</feature>
<reference evidence="2" key="5">
    <citation type="journal article" date="2021" name="G3 (Bethesda)">
        <title>Aegilops tauschii genome assembly Aet v5.0 features greater sequence contiguity and improved annotation.</title>
        <authorList>
            <person name="Wang L."/>
            <person name="Zhu T."/>
            <person name="Rodriguez J.C."/>
            <person name="Deal K.R."/>
            <person name="Dubcovsky J."/>
            <person name="McGuire P.E."/>
            <person name="Lux T."/>
            <person name="Spannagl M."/>
            <person name="Mayer K.F.X."/>
            <person name="Baldrich P."/>
            <person name="Meyers B.C."/>
            <person name="Huo N."/>
            <person name="Gu Y.Q."/>
            <person name="Zhou H."/>
            <person name="Devos K.M."/>
            <person name="Bennetzen J.L."/>
            <person name="Unver T."/>
            <person name="Budak H."/>
            <person name="Gulick P.J."/>
            <person name="Galiba G."/>
            <person name="Kalapos B."/>
            <person name="Nelson D.R."/>
            <person name="Li P."/>
            <person name="You F.M."/>
            <person name="Luo M.C."/>
            <person name="Dvorak J."/>
        </authorList>
    </citation>
    <scope>NUCLEOTIDE SEQUENCE [LARGE SCALE GENOMIC DNA]</scope>
    <source>
        <strain evidence="2">cv. AL8/78</strain>
    </source>
</reference>
<reference evidence="2" key="4">
    <citation type="submission" date="2019-03" db="UniProtKB">
        <authorList>
            <consortium name="EnsemblPlants"/>
        </authorList>
    </citation>
    <scope>IDENTIFICATION</scope>
</reference>
<protein>
    <submittedName>
        <fullName evidence="2">Uncharacterized protein</fullName>
    </submittedName>
</protein>
<reference evidence="2" key="3">
    <citation type="journal article" date="2017" name="Nature">
        <title>Genome sequence of the progenitor of the wheat D genome Aegilops tauschii.</title>
        <authorList>
            <person name="Luo M.C."/>
            <person name="Gu Y.Q."/>
            <person name="Puiu D."/>
            <person name="Wang H."/>
            <person name="Twardziok S.O."/>
            <person name="Deal K.R."/>
            <person name="Huo N."/>
            <person name="Zhu T."/>
            <person name="Wang L."/>
            <person name="Wang Y."/>
            <person name="McGuire P.E."/>
            <person name="Liu S."/>
            <person name="Long H."/>
            <person name="Ramasamy R.K."/>
            <person name="Rodriguez J.C."/>
            <person name="Van S.L."/>
            <person name="Yuan L."/>
            <person name="Wang Z."/>
            <person name="Xia Z."/>
            <person name="Xiao L."/>
            <person name="Anderson O.D."/>
            <person name="Ouyang S."/>
            <person name="Liang Y."/>
            <person name="Zimin A.V."/>
            <person name="Pertea G."/>
            <person name="Qi P."/>
            <person name="Bennetzen J.L."/>
            <person name="Dai X."/>
            <person name="Dawson M.W."/>
            <person name="Muller H.G."/>
            <person name="Kugler K."/>
            <person name="Rivarola-Duarte L."/>
            <person name="Spannagl M."/>
            <person name="Mayer K.F.X."/>
            <person name="Lu F.H."/>
            <person name="Bevan M.W."/>
            <person name="Leroy P."/>
            <person name="Li P."/>
            <person name="You F.M."/>
            <person name="Sun Q."/>
            <person name="Liu Z."/>
            <person name="Lyons E."/>
            <person name="Wicker T."/>
            <person name="Salzberg S.L."/>
            <person name="Devos K.M."/>
            <person name="Dvorak J."/>
        </authorList>
    </citation>
    <scope>NUCLEOTIDE SEQUENCE [LARGE SCALE GENOMIC DNA]</scope>
    <source>
        <strain evidence="2">cv. AL8/78</strain>
    </source>
</reference>
<reference evidence="3" key="2">
    <citation type="journal article" date="2017" name="Nat. Plants">
        <title>The Aegilops tauschii genome reveals multiple impacts of transposons.</title>
        <authorList>
            <person name="Zhao G."/>
            <person name="Zou C."/>
            <person name="Li K."/>
            <person name="Wang K."/>
            <person name="Li T."/>
            <person name="Gao L."/>
            <person name="Zhang X."/>
            <person name="Wang H."/>
            <person name="Yang Z."/>
            <person name="Liu X."/>
            <person name="Jiang W."/>
            <person name="Mao L."/>
            <person name="Kong X."/>
            <person name="Jiao Y."/>
            <person name="Jia J."/>
        </authorList>
    </citation>
    <scope>NUCLEOTIDE SEQUENCE [LARGE SCALE GENOMIC DNA]</scope>
    <source>
        <strain evidence="3">cv. AL8/78</strain>
    </source>
</reference>
<evidence type="ECO:0000256" key="1">
    <source>
        <dbReference type="SAM" id="MobiDB-lite"/>
    </source>
</evidence>
<dbReference type="Proteomes" id="UP000015105">
    <property type="component" value="Chromosome 3D"/>
</dbReference>
<reference evidence="3" key="1">
    <citation type="journal article" date="2014" name="Science">
        <title>Ancient hybridizations among the ancestral genomes of bread wheat.</title>
        <authorList>
            <consortium name="International Wheat Genome Sequencing Consortium,"/>
            <person name="Marcussen T."/>
            <person name="Sandve S.R."/>
            <person name="Heier L."/>
            <person name="Spannagl M."/>
            <person name="Pfeifer M."/>
            <person name="Jakobsen K.S."/>
            <person name="Wulff B.B."/>
            <person name="Steuernagel B."/>
            <person name="Mayer K.F."/>
            <person name="Olsen O.A."/>
        </authorList>
    </citation>
    <scope>NUCLEOTIDE SEQUENCE [LARGE SCALE GENOMIC DNA]</scope>
    <source>
        <strain evidence="3">cv. AL8/78</strain>
    </source>
</reference>
<organism evidence="2 3">
    <name type="scientific">Aegilops tauschii subsp. strangulata</name>
    <name type="common">Goatgrass</name>
    <dbReference type="NCBI Taxonomy" id="200361"/>
    <lineage>
        <taxon>Eukaryota</taxon>
        <taxon>Viridiplantae</taxon>
        <taxon>Streptophyta</taxon>
        <taxon>Embryophyta</taxon>
        <taxon>Tracheophyta</taxon>
        <taxon>Spermatophyta</taxon>
        <taxon>Magnoliopsida</taxon>
        <taxon>Liliopsida</taxon>
        <taxon>Poales</taxon>
        <taxon>Poaceae</taxon>
        <taxon>BOP clade</taxon>
        <taxon>Pooideae</taxon>
        <taxon>Triticodae</taxon>
        <taxon>Triticeae</taxon>
        <taxon>Triticinae</taxon>
        <taxon>Aegilops</taxon>
    </lineage>
</organism>
<dbReference type="AlphaFoldDB" id="A0A453DPD6"/>
<dbReference type="Gramene" id="AET3Gv20026000.1">
    <property type="protein sequence ID" value="AET3Gv20026000.1"/>
    <property type="gene ID" value="AET3Gv20026000"/>
</dbReference>
<keyword evidence="3" id="KW-1185">Reference proteome</keyword>
<name>A0A453DPD6_AEGTS</name>
<dbReference type="EnsemblPlants" id="AET3Gv20026000.1">
    <property type="protein sequence ID" value="AET3Gv20026000.1"/>
    <property type="gene ID" value="AET3Gv20026000"/>
</dbReference>